<accession>A0A1W2CYQ3</accession>
<dbReference type="Gene3D" id="1.25.10.10">
    <property type="entry name" value="Leucine-rich Repeat Variant"/>
    <property type="match status" value="1"/>
</dbReference>
<evidence type="ECO:0000256" key="1">
    <source>
        <dbReference type="ARBA" id="ARBA00004141"/>
    </source>
</evidence>
<evidence type="ECO:0000313" key="11">
    <source>
        <dbReference type="Proteomes" id="UP000192418"/>
    </source>
</evidence>
<dbReference type="PROSITE" id="PS00889">
    <property type="entry name" value="CNMP_BINDING_2"/>
    <property type="match status" value="1"/>
</dbReference>
<evidence type="ECO:0000256" key="7">
    <source>
        <dbReference type="ARBA" id="ARBA00023136"/>
    </source>
</evidence>
<protein>
    <recommendedName>
        <fullName evidence="8">ADP,ATP carrier protein</fullName>
    </recommendedName>
</protein>
<keyword evidence="2 8" id="KW-0813">Transport</keyword>
<dbReference type="Proteomes" id="UP000192418">
    <property type="component" value="Unassembled WGS sequence"/>
</dbReference>
<feature type="transmembrane region" description="Helical" evidence="8">
    <location>
        <begin position="231"/>
        <end position="254"/>
    </location>
</feature>
<dbReference type="InterPro" id="IPR018488">
    <property type="entry name" value="cNMP-bd_CS"/>
</dbReference>
<dbReference type="Gene3D" id="2.60.120.10">
    <property type="entry name" value="Jelly Rolls"/>
    <property type="match status" value="1"/>
</dbReference>
<comment type="similarity">
    <text evidence="8">Belongs to the ADP/ATP translocase tlc family.</text>
</comment>
<evidence type="ECO:0000256" key="5">
    <source>
        <dbReference type="ARBA" id="ARBA00022840"/>
    </source>
</evidence>
<dbReference type="PANTHER" id="PTHR23011">
    <property type="entry name" value="CYCLIC NUCLEOTIDE-BINDING DOMAIN CONTAINING PROTEIN"/>
    <property type="match status" value="1"/>
</dbReference>
<keyword evidence="7 8" id="KW-0472">Membrane</keyword>
<gene>
    <name evidence="10" type="ORF">SAMN02746065_11479</name>
</gene>
<evidence type="ECO:0000259" key="9">
    <source>
        <dbReference type="PROSITE" id="PS50042"/>
    </source>
</evidence>
<dbReference type="InterPro" id="IPR014710">
    <property type="entry name" value="RmlC-like_jellyroll"/>
</dbReference>
<keyword evidence="11" id="KW-1185">Reference proteome</keyword>
<dbReference type="InterPro" id="IPR011989">
    <property type="entry name" value="ARM-like"/>
</dbReference>
<feature type="transmembrane region" description="Helical" evidence="8">
    <location>
        <begin position="83"/>
        <end position="102"/>
    </location>
</feature>
<dbReference type="OrthoDB" id="5409634at2"/>
<dbReference type="CDD" id="cd00038">
    <property type="entry name" value="CAP_ED"/>
    <property type="match status" value="1"/>
</dbReference>
<reference evidence="10 11" key="1">
    <citation type="submission" date="2017-04" db="EMBL/GenBank/DDBJ databases">
        <authorList>
            <person name="Afonso C.L."/>
            <person name="Miller P.J."/>
            <person name="Scott M.A."/>
            <person name="Spackman E."/>
            <person name="Goraichik I."/>
            <person name="Dimitrov K.M."/>
            <person name="Suarez D.L."/>
            <person name="Swayne D.E."/>
        </authorList>
    </citation>
    <scope>NUCLEOTIDE SEQUENCE [LARGE SCALE GENOMIC DNA]</scope>
    <source>
        <strain evidence="10 11">DSM 3385</strain>
    </source>
</reference>
<feature type="transmembrane region" description="Helical" evidence="8">
    <location>
        <begin position="175"/>
        <end position="193"/>
    </location>
</feature>
<evidence type="ECO:0000256" key="2">
    <source>
        <dbReference type="ARBA" id="ARBA00022448"/>
    </source>
</evidence>
<evidence type="ECO:0000256" key="3">
    <source>
        <dbReference type="ARBA" id="ARBA00022692"/>
    </source>
</evidence>
<dbReference type="Pfam" id="PF03219">
    <property type="entry name" value="TLC"/>
    <property type="match status" value="1"/>
</dbReference>
<feature type="transmembrane region" description="Helical" evidence="8">
    <location>
        <begin position="368"/>
        <end position="387"/>
    </location>
</feature>
<proteinExistence type="inferred from homology"/>
<keyword evidence="3 8" id="KW-0812">Transmembrane</keyword>
<keyword evidence="4 8" id="KW-0547">Nucleotide-binding</keyword>
<dbReference type="InterPro" id="IPR004667">
    <property type="entry name" value="ADP_ATP_car_bac_type"/>
</dbReference>
<keyword evidence="6 8" id="KW-1133">Transmembrane helix</keyword>
<dbReference type="GO" id="GO:0005524">
    <property type="term" value="F:ATP binding"/>
    <property type="evidence" value="ECO:0007669"/>
    <property type="project" value="UniProtKB-KW"/>
</dbReference>
<dbReference type="InterPro" id="IPR036259">
    <property type="entry name" value="MFS_trans_sf"/>
</dbReference>
<sequence>MTKKFLNMFKVYEDEIALLLWTVALLFIIRSAGTLLNNFAETAFLKRYGVEYLPVVNMINAVVTFFITGVLTAFTGRMAATRLLSRVFIICGVCITLMRLAIPLGFEIIYPVLFMMKSQFEMLQALMFWNLANDLYNTRQSKRLFPLVTAGGVVGMILGSFLTPWMASVFRMDNLLYVYLALTLSGAFLVNAMTSRFPTLIFSDHKTGGAKGRTPMIEEIKRVVPLIKESTLFKIVLVLTFMPNVVIPILNYQFNYAIDSQFASESGMIHFFGYFRGFLNIISLFILLFVGRIYGRWGISVALMFHPFNYAIALLGFLFRFDIFAAMYARMSINVIRTTINVPANAILMGLFPDSYRAMVRPFLRGTVVRAALFLGSGLILISTHYFDLHPRYLTLVALPFVIAWAAAPFVLKSAYTRILMDLMKTDMFEFKQFDGKQLAQIFKGGKIQEALINAFLKADGKNTVWYARLLKHFGIENFDSLILEKLPSQKESVQIALVNMLSKELEQEAMKQLLGQAHPDAHGVSIAAFSHLIQCENHCRIDALEKVPMEMFLNSANAGVRGHALACLWPKEPEKCAATLNAWLASPEDDDQRAGAVCAGFVGDDVVTPMLLNLLYASPSPGLIADLLVSLSKLGMEDINDVIFPYLIHGDKRIRKAAVTALDINDETAFGHALQRVGDSDESIRELAAQRIRDAKYQNNRIVVESLAVPDTRLRKGLFELLEHLDIKDGDIYHFARKGLENCYLYIAMGLNIDSLPTTPVRELVKTHLFQKKELILENVIRVLVIRDETGRMKTAWKGIFSLNQKHNANAIELLGDLLDRRLFDTMRPLLESPTPEVAVMEGRPFVTIPEFDSKGVEVFHRLVLSKDWVDVVMGLDLSLEDPELKEPVSFWETHDAFTSHHIIKEIEMIKHKKAADVKEKKGSSRQEISLAEKIMLLREIDIFSDLKVAELAAIAAVTEEVSYPPDEKVFKQNDVGDSVFMVISGLVEVVRELSLEDRVVLDTINRGGAFGEMALLDDSPRSATIQTVEFSRFLTLHKQAFNETVMEYPRIALQICSILSQRIRHLHGKIDQ</sequence>
<dbReference type="Pfam" id="PF00027">
    <property type="entry name" value="cNMP_binding"/>
    <property type="match status" value="1"/>
</dbReference>
<name>A0A1W2CYQ3_9BACT</name>
<feature type="transmembrane region" description="Helical" evidence="8">
    <location>
        <begin position="393"/>
        <end position="412"/>
    </location>
</feature>
<feature type="domain" description="Cyclic nucleotide-binding" evidence="9">
    <location>
        <begin position="944"/>
        <end position="1048"/>
    </location>
</feature>
<keyword evidence="5 8" id="KW-0067">ATP-binding</keyword>
<dbReference type="RefSeq" id="WP_084069945.1">
    <property type="nucleotide sequence ID" value="NZ_FWXY01000014.1"/>
</dbReference>
<dbReference type="GO" id="GO:0016020">
    <property type="term" value="C:membrane"/>
    <property type="evidence" value="ECO:0007669"/>
    <property type="project" value="UniProtKB-SubCell"/>
</dbReference>
<dbReference type="InterPro" id="IPR018490">
    <property type="entry name" value="cNMP-bd_dom_sf"/>
</dbReference>
<dbReference type="SUPFAM" id="SSF103473">
    <property type="entry name" value="MFS general substrate transporter"/>
    <property type="match status" value="1"/>
</dbReference>
<feature type="transmembrane region" description="Helical" evidence="8">
    <location>
        <begin position="55"/>
        <end position="76"/>
    </location>
</feature>
<dbReference type="AlphaFoldDB" id="A0A1W2CYQ3"/>
<dbReference type="PROSITE" id="PS50042">
    <property type="entry name" value="CNMP_BINDING_3"/>
    <property type="match status" value="1"/>
</dbReference>
<feature type="transmembrane region" description="Helical" evidence="8">
    <location>
        <begin position="144"/>
        <end position="163"/>
    </location>
</feature>
<organism evidence="10 11">
    <name type="scientific">Desulfocicer vacuolatum DSM 3385</name>
    <dbReference type="NCBI Taxonomy" id="1121400"/>
    <lineage>
        <taxon>Bacteria</taxon>
        <taxon>Pseudomonadati</taxon>
        <taxon>Thermodesulfobacteriota</taxon>
        <taxon>Desulfobacteria</taxon>
        <taxon>Desulfobacterales</taxon>
        <taxon>Desulfobacteraceae</taxon>
        <taxon>Desulfocicer</taxon>
    </lineage>
</organism>
<evidence type="ECO:0000256" key="6">
    <source>
        <dbReference type="ARBA" id="ARBA00022989"/>
    </source>
</evidence>
<dbReference type="SUPFAM" id="SSF51206">
    <property type="entry name" value="cAMP-binding domain-like"/>
    <property type="match status" value="1"/>
</dbReference>
<dbReference type="CDD" id="cd06174">
    <property type="entry name" value="MFS"/>
    <property type="match status" value="1"/>
</dbReference>
<dbReference type="STRING" id="1121400.SAMN02746065_11479"/>
<feature type="transmembrane region" description="Helical" evidence="8">
    <location>
        <begin position="335"/>
        <end position="356"/>
    </location>
</feature>
<dbReference type="PANTHER" id="PTHR23011:SF28">
    <property type="entry name" value="CYCLIC NUCLEOTIDE-BINDING DOMAIN CONTAINING PROTEIN"/>
    <property type="match status" value="1"/>
</dbReference>
<dbReference type="EMBL" id="FWXY01000014">
    <property type="protein sequence ID" value="SMC90333.1"/>
    <property type="molecule type" value="Genomic_DNA"/>
</dbReference>
<dbReference type="SMART" id="SM00100">
    <property type="entry name" value="cNMP"/>
    <property type="match status" value="1"/>
</dbReference>
<dbReference type="InterPro" id="IPR000595">
    <property type="entry name" value="cNMP-bd_dom"/>
</dbReference>
<comment type="subcellular location">
    <subcellularLocation>
        <location evidence="1 8">Membrane</location>
        <topology evidence="1 8">Multi-pass membrane protein</topology>
    </subcellularLocation>
</comment>
<dbReference type="GO" id="GO:0005471">
    <property type="term" value="F:ATP:ADP antiporter activity"/>
    <property type="evidence" value="ECO:0007669"/>
    <property type="project" value="InterPro"/>
</dbReference>
<dbReference type="InterPro" id="IPR016024">
    <property type="entry name" value="ARM-type_fold"/>
</dbReference>
<evidence type="ECO:0000256" key="8">
    <source>
        <dbReference type="RuleBase" id="RU363121"/>
    </source>
</evidence>
<feature type="transmembrane region" description="Helical" evidence="8">
    <location>
        <begin position="307"/>
        <end position="329"/>
    </location>
</feature>
<evidence type="ECO:0000313" key="10">
    <source>
        <dbReference type="EMBL" id="SMC90333.1"/>
    </source>
</evidence>
<dbReference type="SUPFAM" id="SSF48371">
    <property type="entry name" value="ARM repeat"/>
    <property type="match status" value="1"/>
</dbReference>
<feature type="transmembrane region" description="Helical" evidence="8">
    <location>
        <begin position="274"/>
        <end position="295"/>
    </location>
</feature>
<evidence type="ECO:0000256" key="4">
    <source>
        <dbReference type="ARBA" id="ARBA00022741"/>
    </source>
</evidence>